<dbReference type="EMBL" id="MKIN01000022">
    <property type="protein sequence ID" value="OLP49454.1"/>
    <property type="molecule type" value="Genomic_DNA"/>
</dbReference>
<name>A0A1Q9A4F5_9HYPH</name>
<dbReference type="Proteomes" id="UP000185598">
    <property type="component" value="Unassembled WGS sequence"/>
</dbReference>
<dbReference type="STRING" id="887144.BJF91_20685"/>
<proteinExistence type="predicted"/>
<sequence length="214" mass="23299">MTRRIMIIGNGDVPQEVADAIDAADLVIRFNNVRNFGRAGRRTDIVAVCNTGRPAKTMLRSRTWRNSRAVSESGAIWSVRDPVKLEAMKPEVLQDFPELEDLFEDHTEDFDAFARSGGKDHFVLPGSTHESAVAALTPYDPGSYVVPSSGLVVVSHILQDPTFAGDTVFLAGFSHEGWSGHPFAAERQLINAHIEAGRLTRLEPSSLSALSEGA</sequence>
<dbReference type="EMBL" id="JACIED010000001">
    <property type="protein sequence ID" value="MBB4006524.1"/>
    <property type="molecule type" value="Genomic_DNA"/>
</dbReference>
<evidence type="ECO:0000313" key="2">
    <source>
        <dbReference type="EMBL" id="OLP49454.1"/>
    </source>
</evidence>
<keyword evidence="3" id="KW-1185">Reference proteome</keyword>
<reference evidence="2 3" key="1">
    <citation type="submission" date="2016-09" db="EMBL/GenBank/DDBJ databases">
        <title>Rhizobium oryziradicis sp. nov., isolated from the root of rice.</title>
        <authorList>
            <person name="Zhao J."/>
            <person name="Zhang X."/>
        </authorList>
    </citation>
    <scope>NUCLEOTIDE SEQUENCE [LARGE SCALE GENOMIC DNA]</scope>
    <source>
        <strain evidence="2 3">14971</strain>
    </source>
</reference>
<organism evidence="2 3">
    <name type="scientific">Allorhizobium taibaishanense</name>
    <dbReference type="NCBI Taxonomy" id="887144"/>
    <lineage>
        <taxon>Bacteria</taxon>
        <taxon>Pseudomonadati</taxon>
        <taxon>Pseudomonadota</taxon>
        <taxon>Alphaproteobacteria</taxon>
        <taxon>Hyphomicrobiales</taxon>
        <taxon>Rhizobiaceae</taxon>
        <taxon>Rhizobium/Agrobacterium group</taxon>
        <taxon>Allorhizobium</taxon>
    </lineage>
</organism>
<evidence type="ECO:0000313" key="3">
    <source>
        <dbReference type="Proteomes" id="UP000185598"/>
    </source>
</evidence>
<gene>
    <name evidence="2" type="ORF">BJF91_20685</name>
    <name evidence="1" type="ORF">GGQ71_000760</name>
</gene>
<comment type="caution">
    <text evidence="2">The sequence shown here is derived from an EMBL/GenBank/DDBJ whole genome shotgun (WGS) entry which is preliminary data.</text>
</comment>
<evidence type="ECO:0000313" key="4">
    <source>
        <dbReference type="Proteomes" id="UP000544107"/>
    </source>
</evidence>
<protein>
    <submittedName>
        <fullName evidence="2">Urease operon accessory protein</fullName>
    </submittedName>
</protein>
<reference evidence="1 4" key="2">
    <citation type="submission" date="2020-08" db="EMBL/GenBank/DDBJ databases">
        <title>Genomic Encyclopedia of Type Strains, Phase IV (KMG-IV): sequencing the most valuable type-strain genomes for metagenomic binning, comparative biology and taxonomic classification.</title>
        <authorList>
            <person name="Goeker M."/>
        </authorList>
    </citation>
    <scope>NUCLEOTIDE SEQUENCE [LARGE SCALE GENOMIC DNA]</scope>
    <source>
        <strain evidence="1 4">DSM 100021</strain>
    </source>
</reference>
<dbReference type="Proteomes" id="UP000544107">
    <property type="component" value="Unassembled WGS sequence"/>
</dbReference>
<dbReference type="AlphaFoldDB" id="A0A1Q9A4F5"/>
<dbReference type="OrthoDB" id="8451561at2"/>
<accession>A0A1Q9A4F5</accession>
<dbReference type="RefSeq" id="WP_075615245.1">
    <property type="nucleotide sequence ID" value="NZ_JACIED010000001.1"/>
</dbReference>
<evidence type="ECO:0000313" key="1">
    <source>
        <dbReference type="EMBL" id="MBB4006524.1"/>
    </source>
</evidence>